<organism evidence="2 3">
    <name type="scientific">Serratia rubidaea</name>
    <name type="common">Serratia marinorubra</name>
    <dbReference type="NCBI Taxonomy" id="61652"/>
    <lineage>
        <taxon>Bacteria</taxon>
        <taxon>Pseudomonadati</taxon>
        <taxon>Pseudomonadota</taxon>
        <taxon>Gammaproteobacteria</taxon>
        <taxon>Enterobacterales</taxon>
        <taxon>Yersiniaceae</taxon>
        <taxon>Serratia</taxon>
    </lineage>
</organism>
<feature type="transmembrane region" description="Helical" evidence="1">
    <location>
        <begin position="46"/>
        <end position="66"/>
    </location>
</feature>
<keyword evidence="1" id="KW-0812">Transmembrane</keyword>
<evidence type="ECO:0000313" key="2">
    <source>
        <dbReference type="EMBL" id="MBH1930432.1"/>
    </source>
</evidence>
<evidence type="ECO:0000256" key="1">
    <source>
        <dbReference type="SAM" id="Phobius"/>
    </source>
</evidence>
<comment type="caution">
    <text evidence="2">The sequence shown here is derived from an EMBL/GenBank/DDBJ whole genome shotgun (WGS) entry which is preliminary data.</text>
</comment>
<keyword evidence="1" id="KW-0472">Membrane</keyword>
<dbReference type="Proteomes" id="UP000624159">
    <property type="component" value="Unassembled WGS sequence"/>
</dbReference>
<keyword evidence="1" id="KW-1133">Transmembrane helix</keyword>
<protein>
    <submittedName>
        <fullName evidence="2">Uncharacterized protein</fullName>
    </submittedName>
</protein>
<reference evidence="2 3" key="1">
    <citation type="submission" date="2020-11" db="EMBL/GenBank/DDBJ databases">
        <title>Enhanced detection system for hospital associated transmission using whole genome sequencing surveillance.</title>
        <authorList>
            <person name="Harrison L.H."/>
            <person name="Van Tyne D."/>
            <person name="Marsh J.W."/>
            <person name="Griffith M.P."/>
            <person name="Snyder D.J."/>
            <person name="Cooper V.S."/>
            <person name="Mustapha M."/>
        </authorList>
    </citation>
    <scope>NUCLEOTIDE SEQUENCE [LARGE SCALE GENOMIC DNA]</scope>
    <source>
        <strain evidence="2 3">SER00230</strain>
    </source>
</reference>
<feature type="transmembrane region" description="Helical" evidence="1">
    <location>
        <begin position="72"/>
        <end position="93"/>
    </location>
</feature>
<gene>
    <name evidence="2" type="ORF">I5U13_12280</name>
</gene>
<name>A0ABS0MDS0_SERRU</name>
<keyword evidence="3" id="KW-1185">Reference proteome</keyword>
<sequence>MAITEEALLRSGFTEEELQKLRHYVDSQNSTLDILLPALANRFKGIGILSSILMLLLILVICFASPENVISSTVSIVFIFGIFWWMTPLKLAYKAWRFKKEDYQ</sequence>
<proteinExistence type="predicted"/>
<evidence type="ECO:0000313" key="3">
    <source>
        <dbReference type="Proteomes" id="UP000624159"/>
    </source>
</evidence>
<dbReference type="EMBL" id="JADULK010000005">
    <property type="protein sequence ID" value="MBH1930432.1"/>
    <property type="molecule type" value="Genomic_DNA"/>
</dbReference>
<dbReference type="RefSeq" id="WP_126531436.1">
    <property type="nucleotide sequence ID" value="NZ_JADULK010000005.1"/>
</dbReference>
<accession>A0ABS0MDS0</accession>